<feature type="signal peptide" evidence="1">
    <location>
        <begin position="1"/>
        <end position="28"/>
    </location>
</feature>
<proteinExistence type="predicted"/>
<dbReference type="PROSITE" id="PS51208">
    <property type="entry name" value="AUTOTRANSPORTER"/>
    <property type="match status" value="1"/>
</dbReference>
<dbReference type="SUPFAM" id="SSF103515">
    <property type="entry name" value="Autotransporter"/>
    <property type="match status" value="1"/>
</dbReference>
<organism evidence="3">
    <name type="scientific">Candidatus Berkiella cookevillensis</name>
    <dbReference type="NCBI Taxonomy" id="437022"/>
    <lineage>
        <taxon>Bacteria</taxon>
        <taxon>Pseudomonadati</taxon>
        <taxon>Pseudomonadota</taxon>
        <taxon>Gammaproteobacteria</taxon>
        <taxon>Candidatus Berkiellales</taxon>
        <taxon>Candidatus Berkiellaceae</taxon>
        <taxon>Candidatus Berkiella</taxon>
    </lineage>
</organism>
<protein>
    <submittedName>
        <fullName evidence="4">Autotransporter domain-containing protein</fullName>
    </submittedName>
    <submittedName>
        <fullName evidence="3">Outer membrane protein B</fullName>
    </submittedName>
</protein>
<evidence type="ECO:0000313" key="5">
    <source>
        <dbReference type="Proteomes" id="UP000051494"/>
    </source>
</evidence>
<feature type="chain" id="PRO_5043129592" evidence="1">
    <location>
        <begin position="29"/>
        <end position="1324"/>
    </location>
</feature>
<dbReference type="PATRIC" id="fig|1590042.3.peg.2051"/>
<reference evidence="3" key="1">
    <citation type="submission" date="2015-09" db="EMBL/GenBank/DDBJ databases">
        <title>Draft Genome Sequences of Two Novel Amoeba-resistant Intranuclear Bacteria, Candidatus Berkiella cookevillensis and Candidatus Berkiella aquae.</title>
        <authorList>
            <person name="Mehari Y.T."/>
            <person name="Arivett B.A."/>
            <person name="Farone A.L."/>
            <person name="Gunderson J.H."/>
            <person name="Farone M.B."/>
        </authorList>
    </citation>
    <scope>NUCLEOTIDE SEQUENCE [LARGE SCALE GENOMIC DNA]</scope>
    <source>
        <strain evidence="3">CC99</strain>
    </source>
</reference>
<dbReference type="Pfam" id="PF03797">
    <property type="entry name" value="Autotransporter"/>
    <property type="match status" value="1"/>
</dbReference>
<evidence type="ECO:0000256" key="1">
    <source>
        <dbReference type="SAM" id="SignalP"/>
    </source>
</evidence>
<name>A0A0Q9YB17_9GAMM</name>
<dbReference type="InterPro" id="IPR005546">
    <property type="entry name" value="Autotransporte_beta"/>
</dbReference>
<dbReference type="Proteomes" id="UP000051494">
    <property type="component" value="Unassembled WGS sequence"/>
</dbReference>
<dbReference type="SMART" id="SM00869">
    <property type="entry name" value="Autotransporter"/>
    <property type="match status" value="1"/>
</dbReference>
<keyword evidence="5" id="KW-1185">Reference proteome</keyword>
<dbReference type="EMBL" id="LKHV01000011">
    <property type="protein sequence ID" value="KRG17883.1"/>
    <property type="molecule type" value="Genomic_DNA"/>
</dbReference>
<sequence>MNTITRKYKLLKAVLASGCLMVPGAVLAGPIVNAPLSPGVVSAADDDTITITAGGSIQEAAANGINVTHKTNTINIDNAGAPNTLAIDINGGIDDAIDITNTATKTTVNIGLNRDITSINNGVVVGAADATINNDGLISAQNNHAISITANGKDATINNLSDGILRSSGTDVIDVDGEGVTIINAGTIENTTVGNNAIELKKNFESVTNNPGGMIKNVGGNGILVNGAAAVTGSIINTGTIEATGNAGQGKGINITGALTGSILNNQSAKIQTIGDAAQAIYLDNNITSIINNGTITATLGAQAIRADKNLSGNIINNSTGVIESAAGSAILLDNGLGGSITNSGTIKSATGIAVELPAGQITGSINNNTGGTIQAANNAAVKMVTTILDGAFSNSGTITNASAGNFTVDASLNGTFKGNFTNSGTIKNTVGGALSMDSIAINGTLSNAAGGTIEAANGEALNLSGVTIDTNFSNAGNILNNSADSALYIDDNTLIKGAFSNSGTIQNNGAAGKALEMDAVTINGNMTNSGTVAAVDENAILWNNTNIGGNFTNSGVIQNNSPGSATIDATGNTKIAGGFTNTGTIKNDGAGNAIDFSAAAVEIKLNQNGGAITGDVLLSGKGGDVFSMTGGTIDGDVTASNIAPNMLNLSGGTITQDLQLGAAGDTLHLSGTTVRDIIGGAGNDTVNITGGSFNTLAGAGVGNILNINSSFTTPGTIDNFQTINVNAGTFTVTQAITNVNAPGSFNILNDSTVIASGAGNIISGTGTLNITDGSLGILNGSGVNMGATTNDDYLGIQAGGLLTTTSYKQTPNGMLDVQIVAQNTFPGPYITTPGNAEIDPNSTLKLQVGGEFIPNNSTYNIINAAAAPGGYNLGTLTVVQPQSATVTFAPVLNGTNLDIVSTNIPFSTVVPNSDITNGVAGALDTIAAAASGGAATSPVLTELLGALQTLSTAEQVEDALRSLVPSYNNSIAANSNWAVRRAFDDIGIRFEELLGLSALLEGEDKYRDDENEDDDDDYYNPRYRYRDYNQGVSFGDGDGNVLMRHTYGTWIKPYASMIDQRKIDTIEGYRGDSVGFSMGSDWRILDWATIGAALSMGKTDLSQRGLYENKQKIDSYQLSFYGHFDPIGPIYVNSMLGLARHRYSVHRTISVGNLTRQAESSFHGLHYAAKFDIGYAWFNGKYYLSPLASMRFGRLDIDNYSEKGAGGLDLVVRTEAMNEIMGSIGLKVASKNEYLEATYIPELALFLNYDFKADKQETLNNFIAGGPSFLSFGIEPEQVSYVISPSFRMHTHRNMAFKIAYEFEAKKQYIAHTAYFKWYYKWA</sequence>
<reference evidence="4" key="2">
    <citation type="journal article" date="2016" name="Genome Announc.">
        <title>Draft Genome Sequences of Two Novel Amoeba-Resistant Intranuclear Bacteria, 'Candidatus Berkiella cookevillensis' and 'Candidatus Berkiella aquae'.</title>
        <authorList>
            <person name="Mehari Y.T."/>
            <person name="Arivett B.A."/>
            <person name="Farone A.L."/>
            <person name="Gunderson J.H."/>
            <person name="Farone M.B."/>
        </authorList>
    </citation>
    <scope>NUCLEOTIDE SEQUENCE</scope>
    <source>
        <strain evidence="4">CC99</strain>
    </source>
</reference>
<evidence type="ECO:0000259" key="2">
    <source>
        <dbReference type="PROSITE" id="PS51208"/>
    </source>
</evidence>
<dbReference type="InterPro" id="IPR036709">
    <property type="entry name" value="Autotransporte_beta_dom_sf"/>
</dbReference>
<evidence type="ECO:0000313" key="3">
    <source>
        <dbReference type="EMBL" id="KRG17883.1"/>
    </source>
</evidence>
<dbReference type="STRING" id="437022.CC99x_02006"/>
<evidence type="ECO:0000313" key="4">
    <source>
        <dbReference type="EMBL" id="MCS5709011.1"/>
    </source>
</evidence>
<gene>
    <name evidence="3" type="primary">ompB_2</name>
    <name evidence="4" type="ORF">CC99x_008860</name>
    <name evidence="3" type="ORF">CC99x_02006</name>
</gene>
<reference evidence="4" key="3">
    <citation type="submission" date="2021-06" db="EMBL/GenBank/DDBJ databases">
        <title>Genomic Description and Analysis of Intracellular Bacteria, Candidatus Berkiella cookevillensis and Candidatus Berkiella aquae.</title>
        <authorList>
            <person name="Kidane D.T."/>
            <person name="Mehari Y.T."/>
            <person name="Rice F.C."/>
            <person name="Arivett B.A."/>
            <person name="Farone A.L."/>
            <person name="Berk S.G."/>
            <person name="Farone M.B."/>
        </authorList>
    </citation>
    <scope>NUCLEOTIDE SEQUENCE</scope>
    <source>
        <strain evidence="4">CC99</strain>
    </source>
</reference>
<keyword evidence="1" id="KW-0732">Signal</keyword>
<accession>A0A0Q9YB17</accession>
<dbReference type="RefSeq" id="WP_057625112.1">
    <property type="nucleotide sequence ID" value="NZ_LKHV02000001.1"/>
</dbReference>
<comment type="caution">
    <text evidence="3">The sequence shown here is derived from an EMBL/GenBank/DDBJ whole genome shotgun (WGS) entry which is preliminary data.</text>
</comment>
<dbReference type="EMBL" id="LKHV02000001">
    <property type="protein sequence ID" value="MCS5709011.1"/>
    <property type="molecule type" value="Genomic_DNA"/>
</dbReference>
<feature type="domain" description="Autotransporter" evidence="2">
    <location>
        <begin position="1043"/>
        <end position="1323"/>
    </location>
</feature>
<dbReference type="Gene3D" id="2.40.128.130">
    <property type="entry name" value="Autotransporter beta-domain"/>
    <property type="match status" value="1"/>
</dbReference>
<dbReference type="OrthoDB" id="6187603at2"/>